<dbReference type="Proteomes" id="UP000657931">
    <property type="component" value="Unassembled WGS sequence"/>
</dbReference>
<accession>A0ABR8QNL8</accession>
<name>A0ABR8QNL8_9BACI</name>
<sequence length="68" mass="7756">MSFKPKMVFKFDNGQNVEMNTLLEGYDFKFIDDLQNVKDKNGTLHLGNPGTEIQKDGRSLSSVEIIFD</sequence>
<protein>
    <submittedName>
        <fullName evidence="1">Uncharacterized protein</fullName>
    </submittedName>
</protein>
<comment type="caution">
    <text evidence="1">The sequence shown here is derived from an EMBL/GenBank/DDBJ whole genome shotgun (WGS) entry which is preliminary data.</text>
</comment>
<evidence type="ECO:0000313" key="1">
    <source>
        <dbReference type="EMBL" id="MBD7937129.1"/>
    </source>
</evidence>
<evidence type="ECO:0000313" key="2">
    <source>
        <dbReference type="Proteomes" id="UP000657931"/>
    </source>
</evidence>
<gene>
    <name evidence="1" type="ORF">H9655_08805</name>
</gene>
<dbReference type="RefSeq" id="WP_191813064.1">
    <property type="nucleotide sequence ID" value="NZ_JACSQT010000003.1"/>
</dbReference>
<reference evidence="1 2" key="1">
    <citation type="submission" date="2020-08" db="EMBL/GenBank/DDBJ databases">
        <title>A Genomic Blueprint of the Chicken Gut Microbiome.</title>
        <authorList>
            <person name="Gilroy R."/>
            <person name="Ravi A."/>
            <person name="Getino M."/>
            <person name="Pursley I."/>
            <person name="Horton D.L."/>
            <person name="Alikhan N.-F."/>
            <person name="Baker D."/>
            <person name="Gharbi K."/>
            <person name="Hall N."/>
            <person name="Watson M."/>
            <person name="Adriaenssens E.M."/>
            <person name="Foster-Nyarko E."/>
            <person name="Jarju S."/>
            <person name="Secka A."/>
            <person name="Antonio M."/>
            <person name="Oren A."/>
            <person name="Chaudhuri R."/>
            <person name="La Ragione R.M."/>
            <person name="Hildebrand F."/>
            <person name="Pallen M.J."/>
        </authorList>
    </citation>
    <scope>NUCLEOTIDE SEQUENCE [LARGE SCALE GENOMIC DNA]</scope>
    <source>
        <strain evidence="1 2">Sa5YUA1</strain>
    </source>
</reference>
<dbReference type="EMBL" id="JACSQT010000003">
    <property type="protein sequence ID" value="MBD7937129.1"/>
    <property type="molecule type" value="Genomic_DNA"/>
</dbReference>
<proteinExistence type="predicted"/>
<organism evidence="1 2">
    <name type="scientific">Cytobacillus stercorigallinarum</name>
    <dbReference type="NCBI Taxonomy" id="2762240"/>
    <lineage>
        <taxon>Bacteria</taxon>
        <taxon>Bacillati</taxon>
        <taxon>Bacillota</taxon>
        <taxon>Bacilli</taxon>
        <taxon>Bacillales</taxon>
        <taxon>Bacillaceae</taxon>
        <taxon>Cytobacillus</taxon>
    </lineage>
</organism>
<keyword evidence="2" id="KW-1185">Reference proteome</keyword>